<evidence type="ECO:0000313" key="7">
    <source>
        <dbReference type="EMBL" id="KEH42943.1"/>
    </source>
</evidence>
<dbReference type="PANTHER" id="PTHR12506">
    <property type="entry name" value="PROTEIN PHOSPHATASE RELATED"/>
    <property type="match status" value="1"/>
</dbReference>
<feature type="zinc finger region" description="C3H1-type" evidence="5">
    <location>
        <begin position="80"/>
        <end position="107"/>
    </location>
</feature>
<keyword evidence="2 5" id="KW-0863">Zinc-finger</keyword>
<dbReference type="GO" id="GO:0008270">
    <property type="term" value="F:zinc ion binding"/>
    <property type="evidence" value="ECO:0007669"/>
    <property type="project" value="UniProtKB-KW"/>
</dbReference>
<sequence length="108" mass="12557">MIYRNKKQNYDPINFETLEDDDFDRVPEDSPPFLTIEELEVLHYDLVYATESFGFVWFGHAVQSVTHGETIDSESYPQHPGEPDCSYYIRTGLCRFGATCRFNHAPDI</sequence>
<evidence type="ECO:0000259" key="6">
    <source>
        <dbReference type="PROSITE" id="PS50103"/>
    </source>
</evidence>
<evidence type="ECO:0000256" key="2">
    <source>
        <dbReference type="ARBA" id="ARBA00022771"/>
    </source>
</evidence>
<feature type="domain" description="C3H1-type" evidence="6">
    <location>
        <begin position="80"/>
        <end position="107"/>
    </location>
</feature>
<dbReference type="Gene3D" id="2.30.30.1190">
    <property type="match status" value="1"/>
</dbReference>
<name>A0A072VNG7_MEDTR</name>
<dbReference type="Proteomes" id="UP000002051">
    <property type="component" value="Unassembled WGS sequence"/>
</dbReference>
<dbReference type="GO" id="GO:0003729">
    <property type="term" value="F:mRNA binding"/>
    <property type="evidence" value="ECO:0007669"/>
    <property type="project" value="UniProtKB-ARBA"/>
</dbReference>
<organism evidence="7 9">
    <name type="scientific">Medicago truncatula</name>
    <name type="common">Barrel medic</name>
    <name type="synonym">Medicago tribuloides</name>
    <dbReference type="NCBI Taxonomy" id="3880"/>
    <lineage>
        <taxon>Eukaryota</taxon>
        <taxon>Viridiplantae</taxon>
        <taxon>Streptophyta</taxon>
        <taxon>Embryophyta</taxon>
        <taxon>Tracheophyta</taxon>
        <taxon>Spermatophyta</taxon>
        <taxon>Magnoliopsida</taxon>
        <taxon>eudicotyledons</taxon>
        <taxon>Gunneridae</taxon>
        <taxon>Pentapetalae</taxon>
        <taxon>rosids</taxon>
        <taxon>fabids</taxon>
        <taxon>Fabales</taxon>
        <taxon>Fabaceae</taxon>
        <taxon>Papilionoideae</taxon>
        <taxon>50 kb inversion clade</taxon>
        <taxon>NPAAA clade</taxon>
        <taxon>Hologalegina</taxon>
        <taxon>IRL clade</taxon>
        <taxon>Trifolieae</taxon>
        <taxon>Medicago</taxon>
    </lineage>
</organism>
<dbReference type="EnsemblPlants" id="KEH42943">
    <property type="protein sequence ID" value="KEH42943"/>
    <property type="gene ID" value="MTR_1g078270"/>
</dbReference>
<keyword evidence="3 5" id="KW-0862">Zinc</keyword>
<dbReference type="GO" id="GO:0003677">
    <property type="term" value="F:DNA binding"/>
    <property type="evidence" value="ECO:0007669"/>
    <property type="project" value="UniProtKB-KW"/>
</dbReference>
<reference evidence="7 9" key="2">
    <citation type="journal article" date="2014" name="BMC Genomics">
        <title>An improved genome release (version Mt4.0) for the model legume Medicago truncatula.</title>
        <authorList>
            <person name="Tang H."/>
            <person name="Krishnakumar V."/>
            <person name="Bidwell S."/>
            <person name="Rosen B."/>
            <person name="Chan A."/>
            <person name="Zhou S."/>
            <person name="Gentzbittel L."/>
            <person name="Childs K.L."/>
            <person name="Yandell M."/>
            <person name="Gundlach H."/>
            <person name="Mayer K.F."/>
            <person name="Schwartz D.C."/>
            <person name="Town C.D."/>
        </authorList>
    </citation>
    <scope>GENOME REANNOTATION</scope>
    <source>
        <strain evidence="7">A17</strain>
        <strain evidence="8 9">cv. Jemalong A17</strain>
    </source>
</reference>
<evidence type="ECO:0000256" key="3">
    <source>
        <dbReference type="ARBA" id="ARBA00022833"/>
    </source>
</evidence>
<evidence type="ECO:0000256" key="1">
    <source>
        <dbReference type="ARBA" id="ARBA00022723"/>
    </source>
</evidence>
<dbReference type="Pfam" id="PF00642">
    <property type="entry name" value="zf-CCCH"/>
    <property type="match status" value="1"/>
</dbReference>
<dbReference type="HOGENOM" id="CLU_2200833_0_0_1"/>
<accession>A0A072VNG7</accession>
<dbReference type="AlphaFoldDB" id="A0A072VNG7"/>
<dbReference type="STRING" id="3880.A0A072VNG7"/>
<dbReference type="SUPFAM" id="SSF90229">
    <property type="entry name" value="CCCH zinc finger"/>
    <property type="match status" value="1"/>
</dbReference>
<gene>
    <name evidence="7" type="ordered locus">MTR_1g078270</name>
</gene>
<dbReference type="PANTHER" id="PTHR12506:SF18">
    <property type="entry name" value="ZINC FINGER CCCH DOMAIN-CONTAINING PROTEIN 33-RELATED"/>
    <property type="match status" value="1"/>
</dbReference>
<evidence type="ECO:0000256" key="4">
    <source>
        <dbReference type="ARBA" id="ARBA00023125"/>
    </source>
</evidence>
<keyword evidence="9" id="KW-1185">Reference proteome</keyword>
<reference evidence="7 9" key="1">
    <citation type="journal article" date="2011" name="Nature">
        <title>The Medicago genome provides insight into the evolution of rhizobial symbioses.</title>
        <authorList>
            <person name="Young N.D."/>
            <person name="Debelle F."/>
            <person name="Oldroyd G.E."/>
            <person name="Geurts R."/>
            <person name="Cannon S.B."/>
            <person name="Udvardi M.K."/>
            <person name="Benedito V.A."/>
            <person name="Mayer K.F."/>
            <person name="Gouzy J."/>
            <person name="Schoof H."/>
            <person name="Van de Peer Y."/>
            <person name="Proost S."/>
            <person name="Cook D.R."/>
            <person name="Meyers B.C."/>
            <person name="Spannagl M."/>
            <person name="Cheung F."/>
            <person name="De Mita S."/>
            <person name="Krishnakumar V."/>
            <person name="Gundlach H."/>
            <person name="Zhou S."/>
            <person name="Mudge J."/>
            <person name="Bharti A.K."/>
            <person name="Murray J.D."/>
            <person name="Naoumkina M.A."/>
            <person name="Rosen B."/>
            <person name="Silverstein K.A."/>
            <person name="Tang H."/>
            <person name="Rombauts S."/>
            <person name="Zhao P.X."/>
            <person name="Zhou P."/>
            <person name="Barbe V."/>
            <person name="Bardou P."/>
            <person name="Bechner M."/>
            <person name="Bellec A."/>
            <person name="Berger A."/>
            <person name="Berges H."/>
            <person name="Bidwell S."/>
            <person name="Bisseling T."/>
            <person name="Choisne N."/>
            <person name="Couloux A."/>
            <person name="Denny R."/>
            <person name="Deshpande S."/>
            <person name="Dai X."/>
            <person name="Doyle J.J."/>
            <person name="Dudez A.M."/>
            <person name="Farmer A.D."/>
            <person name="Fouteau S."/>
            <person name="Franken C."/>
            <person name="Gibelin C."/>
            <person name="Gish J."/>
            <person name="Goldstein S."/>
            <person name="Gonzalez A.J."/>
            <person name="Green P.J."/>
            <person name="Hallab A."/>
            <person name="Hartog M."/>
            <person name="Hua A."/>
            <person name="Humphray S.J."/>
            <person name="Jeong D.H."/>
            <person name="Jing Y."/>
            <person name="Jocker A."/>
            <person name="Kenton S.M."/>
            <person name="Kim D.J."/>
            <person name="Klee K."/>
            <person name="Lai H."/>
            <person name="Lang C."/>
            <person name="Lin S."/>
            <person name="Macmil S.L."/>
            <person name="Magdelenat G."/>
            <person name="Matthews L."/>
            <person name="McCorrison J."/>
            <person name="Monaghan E.L."/>
            <person name="Mun J.H."/>
            <person name="Najar F.Z."/>
            <person name="Nicholson C."/>
            <person name="Noirot C."/>
            <person name="O'Bleness M."/>
            <person name="Paule C.R."/>
            <person name="Poulain J."/>
            <person name="Prion F."/>
            <person name="Qin B."/>
            <person name="Qu C."/>
            <person name="Retzel E.F."/>
            <person name="Riddle C."/>
            <person name="Sallet E."/>
            <person name="Samain S."/>
            <person name="Samson N."/>
            <person name="Sanders I."/>
            <person name="Saurat O."/>
            <person name="Scarpelli C."/>
            <person name="Schiex T."/>
            <person name="Segurens B."/>
            <person name="Severin A.J."/>
            <person name="Sherrier D.J."/>
            <person name="Shi R."/>
            <person name="Sims S."/>
            <person name="Singer S.R."/>
            <person name="Sinharoy S."/>
            <person name="Sterck L."/>
            <person name="Viollet A."/>
            <person name="Wang B.B."/>
            <person name="Wang K."/>
            <person name="Wang M."/>
            <person name="Wang X."/>
            <person name="Warfsmann J."/>
            <person name="Weissenbach J."/>
            <person name="White D.D."/>
            <person name="White J.D."/>
            <person name="Wiley G.B."/>
            <person name="Wincker P."/>
            <person name="Xing Y."/>
            <person name="Yang L."/>
            <person name="Yao Z."/>
            <person name="Ying F."/>
            <person name="Zhai J."/>
            <person name="Zhou L."/>
            <person name="Zuber A."/>
            <person name="Denarie J."/>
            <person name="Dixon R.A."/>
            <person name="May G.D."/>
            <person name="Schwartz D.C."/>
            <person name="Rogers J."/>
            <person name="Quetier F."/>
            <person name="Town C.D."/>
            <person name="Roe B.A."/>
        </authorList>
    </citation>
    <scope>NUCLEOTIDE SEQUENCE [LARGE SCALE GENOMIC DNA]</scope>
    <source>
        <strain evidence="7">A17</strain>
        <strain evidence="8 9">cv. Jemalong A17</strain>
    </source>
</reference>
<dbReference type="SMART" id="SM00356">
    <property type="entry name" value="ZnF_C3H1"/>
    <property type="match status" value="1"/>
</dbReference>
<keyword evidence="4" id="KW-0238">DNA-binding</keyword>
<keyword evidence="1 5" id="KW-0479">Metal-binding</keyword>
<dbReference type="InterPro" id="IPR000571">
    <property type="entry name" value="Znf_CCCH"/>
</dbReference>
<evidence type="ECO:0000313" key="8">
    <source>
        <dbReference type="EnsemblPlants" id="KEH42943"/>
    </source>
</evidence>
<dbReference type="PROSITE" id="PS50103">
    <property type="entry name" value="ZF_C3H1"/>
    <property type="match status" value="1"/>
</dbReference>
<evidence type="ECO:0000256" key="5">
    <source>
        <dbReference type="PROSITE-ProRule" id="PRU00723"/>
    </source>
</evidence>
<proteinExistence type="predicted"/>
<dbReference type="InterPro" id="IPR050974">
    <property type="entry name" value="Plant_ZF_CCCH"/>
</dbReference>
<dbReference type="EMBL" id="CM001217">
    <property type="protein sequence ID" value="KEH42943.1"/>
    <property type="molecule type" value="Genomic_DNA"/>
</dbReference>
<reference evidence="8" key="3">
    <citation type="submission" date="2015-04" db="UniProtKB">
        <authorList>
            <consortium name="EnsemblPlants"/>
        </authorList>
    </citation>
    <scope>IDENTIFICATION</scope>
    <source>
        <strain evidence="8">cv. Jemalong A17</strain>
    </source>
</reference>
<evidence type="ECO:0000313" key="9">
    <source>
        <dbReference type="Proteomes" id="UP000002051"/>
    </source>
</evidence>
<dbReference type="InterPro" id="IPR036855">
    <property type="entry name" value="Znf_CCCH_sf"/>
</dbReference>
<protein>
    <submittedName>
        <fullName evidence="7">Zinc finger C-x8-C-x5-C-x3-H type family protein</fullName>
    </submittedName>
</protein>